<dbReference type="InterPro" id="IPR003016">
    <property type="entry name" value="2-oxoA_DH_lipoyl-BS"/>
</dbReference>
<dbReference type="GO" id="GO:0005737">
    <property type="term" value="C:cytoplasm"/>
    <property type="evidence" value="ECO:0007669"/>
    <property type="project" value="TreeGrafter"/>
</dbReference>
<evidence type="ECO:0000256" key="5">
    <source>
        <dbReference type="ARBA" id="ARBA00022823"/>
    </source>
</evidence>
<keyword evidence="4 7" id="KW-0808">Transferase</keyword>
<dbReference type="GO" id="GO:0031405">
    <property type="term" value="F:lipoic acid binding"/>
    <property type="evidence" value="ECO:0007669"/>
    <property type="project" value="TreeGrafter"/>
</dbReference>
<accession>A0A933GKN9</accession>
<comment type="cofactor">
    <cofactor evidence="1 7">
        <name>(R)-lipoate</name>
        <dbReference type="ChEBI" id="CHEBI:83088"/>
    </cofactor>
</comment>
<dbReference type="Pfam" id="PF00364">
    <property type="entry name" value="Biotin_lipoyl"/>
    <property type="match status" value="1"/>
</dbReference>
<evidence type="ECO:0000259" key="8">
    <source>
        <dbReference type="PROSITE" id="PS50968"/>
    </source>
</evidence>
<evidence type="ECO:0000256" key="2">
    <source>
        <dbReference type="ARBA" id="ARBA00007317"/>
    </source>
</evidence>
<evidence type="ECO:0000313" key="10">
    <source>
        <dbReference type="EMBL" id="MBI4595623.1"/>
    </source>
</evidence>
<keyword evidence="6 7" id="KW-0012">Acyltransferase</keyword>
<dbReference type="PROSITE" id="PS50968">
    <property type="entry name" value="BIOTINYL_LIPOYL"/>
    <property type="match status" value="1"/>
</dbReference>
<dbReference type="SUPFAM" id="SSF52777">
    <property type="entry name" value="CoA-dependent acyltransferases"/>
    <property type="match status" value="1"/>
</dbReference>
<dbReference type="InterPro" id="IPR011053">
    <property type="entry name" value="Single_hybrid_motif"/>
</dbReference>
<proteinExistence type="inferred from homology"/>
<comment type="caution">
    <text evidence="10">The sequence shown here is derived from an EMBL/GenBank/DDBJ whole genome shotgun (WGS) entry which is preliminary data.</text>
</comment>
<dbReference type="AlphaFoldDB" id="A0A933GKN9"/>
<dbReference type="InterPro" id="IPR036625">
    <property type="entry name" value="E3-bd_dom_sf"/>
</dbReference>
<gene>
    <name evidence="10" type="ORF">HY730_04500</name>
</gene>
<dbReference type="GO" id="GO:0016407">
    <property type="term" value="F:acetyltransferase activity"/>
    <property type="evidence" value="ECO:0007669"/>
    <property type="project" value="TreeGrafter"/>
</dbReference>
<organism evidence="10 11">
    <name type="scientific">Tectimicrobiota bacterium</name>
    <dbReference type="NCBI Taxonomy" id="2528274"/>
    <lineage>
        <taxon>Bacteria</taxon>
        <taxon>Pseudomonadati</taxon>
        <taxon>Nitrospinota/Tectimicrobiota group</taxon>
        <taxon>Candidatus Tectimicrobiota</taxon>
    </lineage>
</organism>
<evidence type="ECO:0000259" key="9">
    <source>
        <dbReference type="PROSITE" id="PS51826"/>
    </source>
</evidence>
<dbReference type="CDD" id="cd06849">
    <property type="entry name" value="lipoyl_domain"/>
    <property type="match status" value="1"/>
</dbReference>
<evidence type="ECO:0000256" key="4">
    <source>
        <dbReference type="ARBA" id="ARBA00022679"/>
    </source>
</evidence>
<dbReference type="InterPro" id="IPR001078">
    <property type="entry name" value="2-oxoacid_DH_actylTfrase"/>
</dbReference>
<evidence type="ECO:0000256" key="7">
    <source>
        <dbReference type="RuleBase" id="RU003423"/>
    </source>
</evidence>
<dbReference type="PROSITE" id="PS00189">
    <property type="entry name" value="LIPOYL"/>
    <property type="match status" value="1"/>
</dbReference>
<dbReference type="Proteomes" id="UP000772181">
    <property type="component" value="Unassembled WGS sequence"/>
</dbReference>
<sequence>MAWNIIMPKLGMTMKEGRVVEWLVKEGEKVKKGQIILQIESDKIQFEVEAPESGIIGKIFILPSEDSLPVGQVLAILLSDGETYSPESLFSPTSETALGMSEDATETTVALSREITSEPSGAERLKASPVARKLAQEKGVDLAGVKGTGPGGRITREDVENFLLNQPSTQVQEQVRIPAKEAIKEKVAEPAGSVSLGTVIPLSRHRKIIAQRLTTSYSTVPHIYLFSEIESTELKATRSYLFPLIKAETGHDLSYNDILMKLVAASIVQFPLFNASLEGDNIRVWDDINIGLAVATDDGLIVPVLKAVQKKSLREIVPERAGLVERALSRKLAFSDVEAGTFTISNLGMYGVDYFTAIINPPQTGILTVGKMMDKPCVVNGQLTVRSVMQLGIAADHRVVDGAVAASFLQDLKMKLEKLPHSLI</sequence>
<evidence type="ECO:0000256" key="1">
    <source>
        <dbReference type="ARBA" id="ARBA00001938"/>
    </source>
</evidence>
<comment type="subunit">
    <text evidence="3">Forms a 24-polypeptide structural core with octahedral symmetry.</text>
</comment>
<dbReference type="InterPro" id="IPR000089">
    <property type="entry name" value="Biotin_lipoyl"/>
</dbReference>
<feature type="domain" description="Peripheral subunit-binding (PSBD)" evidence="9">
    <location>
        <begin position="126"/>
        <end position="163"/>
    </location>
</feature>
<dbReference type="Pfam" id="PF02817">
    <property type="entry name" value="E3_binding"/>
    <property type="match status" value="1"/>
</dbReference>
<dbReference type="PROSITE" id="PS51826">
    <property type="entry name" value="PSBD"/>
    <property type="match status" value="1"/>
</dbReference>
<evidence type="ECO:0000256" key="6">
    <source>
        <dbReference type="ARBA" id="ARBA00023315"/>
    </source>
</evidence>
<protein>
    <recommendedName>
        <fullName evidence="7">Dihydrolipoamide acetyltransferase component of pyruvate dehydrogenase complex</fullName>
        <ecNumber evidence="7">2.3.1.-</ecNumber>
    </recommendedName>
</protein>
<dbReference type="SUPFAM" id="SSF51230">
    <property type="entry name" value="Single hybrid motif"/>
    <property type="match status" value="1"/>
</dbReference>
<comment type="similarity">
    <text evidence="2 7">Belongs to the 2-oxoacid dehydrogenase family.</text>
</comment>
<feature type="domain" description="Lipoyl-binding" evidence="8">
    <location>
        <begin position="2"/>
        <end position="78"/>
    </location>
</feature>
<evidence type="ECO:0000256" key="3">
    <source>
        <dbReference type="ARBA" id="ARBA00011484"/>
    </source>
</evidence>
<dbReference type="EC" id="2.3.1.-" evidence="7"/>
<dbReference type="InterPro" id="IPR004167">
    <property type="entry name" value="PSBD"/>
</dbReference>
<reference evidence="10" key="1">
    <citation type="submission" date="2020-07" db="EMBL/GenBank/DDBJ databases">
        <title>Huge and variable diversity of episymbiotic CPR bacteria and DPANN archaea in groundwater ecosystems.</title>
        <authorList>
            <person name="He C.Y."/>
            <person name="Keren R."/>
            <person name="Whittaker M."/>
            <person name="Farag I.F."/>
            <person name="Doudna J."/>
            <person name="Cate J.H.D."/>
            <person name="Banfield J.F."/>
        </authorList>
    </citation>
    <scope>NUCLEOTIDE SEQUENCE</scope>
    <source>
        <strain evidence="10">NC_groundwater_1482_Ag_S-0.65um_47_24</strain>
    </source>
</reference>
<name>A0A933GKN9_UNCTE</name>
<dbReference type="PANTHER" id="PTHR43178">
    <property type="entry name" value="DIHYDROLIPOAMIDE ACETYLTRANSFERASE COMPONENT OF PYRUVATE DEHYDROGENASE COMPLEX"/>
    <property type="match status" value="1"/>
</dbReference>
<evidence type="ECO:0000313" key="11">
    <source>
        <dbReference type="Proteomes" id="UP000772181"/>
    </source>
</evidence>
<dbReference type="PANTHER" id="PTHR43178:SF5">
    <property type="entry name" value="LIPOAMIDE ACYLTRANSFERASE COMPONENT OF BRANCHED-CHAIN ALPHA-KETO ACID DEHYDROGENASE COMPLEX, MITOCHONDRIAL"/>
    <property type="match status" value="1"/>
</dbReference>
<keyword evidence="5 7" id="KW-0450">Lipoyl</keyword>
<dbReference type="Gene3D" id="3.30.559.10">
    <property type="entry name" value="Chloramphenicol acetyltransferase-like domain"/>
    <property type="match status" value="1"/>
</dbReference>
<dbReference type="EMBL" id="JACQWF010000205">
    <property type="protein sequence ID" value="MBI4595623.1"/>
    <property type="molecule type" value="Genomic_DNA"/>
</dbReference>
<dbReference type="InterPro" id="IPR023213">
    <property type="entry name" value="CAT-like_dom_sf"/>
</dbReference>
<dbReference type="Gene3D" id="4.10.320.10">
    <property type="entry name" value="E3-binding domain"/>
    <property type="match status" value="1"/>
</dbReference>
<dbReference type="Pfam" id="PF00198">
    <property type="entry name" value="2-oxoacid_dh"/>
    <property type="match status" value="1"/>
</dbReference>
<dbReference type="Gene3D" id="2.40.50.100">
    <property type="match status" value="1"/>
</dbReference>
<dbReference type="SUPFAM" id="SSF47005">
    <property type="entry name" value="Peripheral subunit-binding domain of 2-oxo acid dehydrogenase complex"/>
    <property type="match status" value="1"/>
</dbReference>
<dbReference type="InterPro" id="IPR050743">
    <property type="entry name" value="2-oxoacid_DH_E2_comp"/>
</dbReference>